<dbReference type="RefSeq" id="WP_015207025.1">
    <property type="nucleotide sequence ID" value="NC_019757.1"/>
</dbReference>
<evidence type="ECO:0000313" key="1">
    <source>
        <dbReference type="EMBL" id="AFZ23769.1"/>
    </source>
</evidence>
<protein>
    <submittedName>
        <fullName evidence="1">Uncharacterized protein</fullName>
    </submittedName>
</protein>
<dbReference type="KEGG" id="csg:Cylst_1485"/>
<gene>
    <name evidence="1" type="ORF">Cylst_1485</name>
</gene>
<evidence type="ECO:0000313" key="2">
    <source>
        <dbReference type="Proteomes" id="UP000010475"/>
    </source>
</evidence>
<name>K9WVC7_9NOST</name>
<dbReference type="HOGENOM" id="CLU_3060756_0_0_3"/>
<accession>K9WVC7</accession>
<organism evidence="1 2">
    <name type="scientific">Cylindrospermum stagnale PCC 7417</name>
    <dbReference type="NCBI Taxonomy" id="56107"/>
    <lineage>
        <taxon>Bacteria</taxon>
        <taxon>Bacillati</taxon>
        <taxon>Cyanobacteriota</taxon>
        <taxon>Cyanophyceae</taxon>
        <taxon>Nostocales</taxon>
        <taxon>Nostocaceae</taxon>
        <taxon>Cylindrospermum</taxon>
    </lineage>
</organism>
<keyword evidence="2" id="KW-1185">Reference proteome</keyword>
<dbReference type="AlphaFoldDB" id="K9WVC7"/>
<sequence>MTNLAQPITTSKYLVVRSFKTNSEHPDLIQLRRNVLIRLIPQQTAKPPPRGTT</sequence>
<reference evidence="1 2" key="1">
    <citation type="submission" date="2012-06" db="EMBL/GenBank/DDBJ databases">
        <title>Finished chromosome of genome of Cylindrospermum stagnale PCC 7417.</title>
        <authorList>
            <consortium name="US DOE Joint Genome Institute"/>
            <person name="Gugger M."/>
            <person name="Coursin T."/>
            <person name="Rippka R."/>
            <person name="Tandeau De Marsac N."/>
            <person name="Huntemann M."/>
            <person name="Wei C.-L."/>
            <person name="Han J."/>
            <person name="Detter J.C."/>
            <person name="Han C."/>
            <person name="Tapia R."/>
            <person name="Chen A."/>
            <person name="Kyrpides N."/>
            <person name="Mavromatis K."/>
            <person name="Markowitz V."/>
            <person name="Szeto E."/>
            <person name="Ivanova N."/>
            <person name="Pagani I."/>
            <person name="Pati A."/>
            <person name="Goodwin L."/>
            <person name="Nordberg H.P."/>
            <person name="Cantor M.N."/>
            <person name="Hua S.X."/>
            <person name="Woyke T."/>
            <person name="Kerfeld C.A."/>
        </authorList>
    </citation>
    <scope>NUCLEOTIDE SEQUENCE [LARGE SCALE GENOMIC DNA]</scope>
    <source>
        <strain evidence="1 2">PCC 7417</strain>
    </source>
</reference>
<dbReference type="Proteomes" id="UP000010475">
    <property type="component" value="Chromosome"/>
</dbReference>
<proteinExistence type="predicted"/>
<dbReference type="EMBL" id="CP003642">
    <property type="protein sequence ID" value="AFZ23769.1"/>
    <property type="molecule type" value="Genomic_DNA"/>
</dbReference>